<name>A0A6B2LHR4_9EUKA</name>
<evidence type="ECO:0008006" key="2">
    <source>
        <dbReference type="Google" id="ProtNLM"/>
    </source>
</evidence>
<sequence>MEDPFSIKTERYVVQKETWPRIGCQIVAQYTEDAVLVYQAFKRSIADYAVQHQKFEGCPEYNCTRMTWVKTNFLWMMYRSNWGKKKNQEAVLGIWLKREAFDRILENVRVVVNKNDSKKNQSIIPKGERRDYGIVRLQWDPDHTPTGTPIKNRRAIQLGLKNVKSFSSGEDILRIVDMTPFVAEQYKYLSSPDLLTPLEKVYPLSKSLSNTILID</sequence>
<evidence type="ECO:0000313" key="1">
    <source>
        <dbReference type="EMBL" id="NDV36593.1"/>
    </source>
</evidence>
<accession>A0A6B2LHR4</accession>
<organism evidence="1">
    <name type="scientific">Arcella intermedia</name>
    <dbReference type="NCBI Taxonomy" id="1963864"/>
    <lineage>
        <taxon>Eukaryota</taxon>
        <taxon>Amoebozoa</taxon>
        <taxon>Tubulinea</taxon>
        <taxon>Elardia</taxon>
        <taxon>Arcellinida</taxon>
        <taxon>Sphaerothecina</taxon>
        <taxon>Arcellidae</taxon>
        <taxon>Arcella</taxon>
    </lineage>
</organism>
<dbReference type="PANTHER" id="PTHR38567">
    <property type="entry name" value="DUF4291 DOMAIN-CONTAINING PROTEIN"/>
    <property type="match status" value="1"/>
</dbReference>
<dbReference type="InterPro" id="IPR025633">
    <property type="entry name" value="DUF4291"/>
</dbReference>
<reference evidence="1" key="1">
    <citation type="journal article" date="2020" name="J. Eukaryot. Microbiol.">
        <title>De novo Sequencing, Assembly and Annotation of the Transcriptome for the Free-Living Testate Amoeba Arcella intermedia.</title>
        <authorList>
            <person name="Ribeiro G.M."/>
            <person name="Porfirio-Sousa A.L."/>
            <person name="Maurer-Alcala X.X."/>
            <person name="Katz L.A."/>
            <person name="Lahr D.J.G."/>
        </authorList>
    </citation>
    <scope>NUCLEOTIDE SEQUENCE</scope>
</reference>
<dbReference type="Pfam" id="PF14124">
    <property type="entry name" value="DUF4291"/>
    <property type="match status" value="1"/>
</dbReference>
<dbReference type="AlphaFoldDB" id="A0A6B2LHR4"/>
<dbReference type="EMBL" id="GIBP01007624">
    <property type="protein sequence ID" value="NDV36593.1"/>
    <property type="molecule type" value="Transcribed_RNA"/>
</dbReference>
<dbReference type="PANTHER" id="PTHR38567:SF1">
    <property type="entry name" value="DUF4291 DOMAIN-CONTAINING PROTEIN"/>
    <property type="match status" value="1"/>
</dbReference>
<protein>
    <recommendedName>
        <fullName evidence="2">DUF4291 domain-containing protein</fullName>
    </recommendedName>
</protein>
<proteinExistence type="predicted"/>